<reference evidence="17 18" key="1">
    <citation type="submission" date="2020-08" db="EMBL/GenBank/DDBJ databases">
        <title>Genomic Encyclopedia of Type Strains, Phase IV (KMG-IV): sequencing the most valuable type-strain genomes for metagenomic binning, comparative biology and taxonomic classification.</title>
        <authorList>
            <person name="Goeker M."/>
        </authorList>
    </citation>
    <scope>NUCLEOTIDE SEQUENCE [LARGE SCALE GENOMIC DNA]</scope>
    <source>
        <strain evidence="17 18">DSM 28570</strain>
    </source>
</reference>
<dbReference type="Gene3D" id="1.10.287.130">
    <property type="match status" value="1"/>
</dbReference>
<keyword evidence="5" id="KW-0597">Phosphoprotein</keyword>
<feature type="domain" description="Histidine kinase" evidence="14">
    <location>
        <begin position="384"/>
        <end position="592"/>
    </location>
</feature>
<keyword evidence="10" id="KW-0067">ATP-binding</keyword>
<dbReference type="PANTHER" id="PTHR43065:SF10">
    <property type="entry name" value="PEROXIDE STRESS-ACTIVATED HISTIDINE KINASE MAK3"/>
    <property type="match status" value="1"/>
</dbReference>
<dbReference type="InterPro" id="IPR000014">
    <property type="entry name" value="PAS"/>
</dbReference>
<evidence type="ECO:0000256" key="13">
    <source>
        <dbReference type="SAM" id="Phobius"/>
    </source>
</evidence>
<dbReference type="GO" id="GO:0005524">
    <property type="term" value="F:ATP binding"/>
    <property type="evidence" value="ECO:0007669"/>
    <property type="project" value="UniProtKB-KW"/>
</dbReference>
<dbReference type="NCBIfam" id="TIGR00229">
    <property type="entry name" value="sensory_box"/>
    <property type="match status" value="1"/>
</dbReference>
<evidence type="ECO:0000313" key="18">
    <source>
        <dbReference type="Proteomes" id="UP000539642"/>
    </source>
</evidence>
<dbReference type="Pfam" id="PF00512">
    <property type="entry name" value="HisKA"/>
    <property type="match status" value="1"/>
</dbReference>
<evidence type="ECO:0000256" key="4">
    <source>
        <dbReference type="ARBA" id="ARBA00022475"/>
    </source>
</evidence>
<dbReference type="Pfam" id="PF00989">
    <property type="entry name" value="PAS"/>
    <property type="match status" value="1"/>
</dbReference>
<dbReference type="InterPro" id="IPR003661">
    <property type="entry name" value="HisK_dim/P_dom"/>
</dbReference>
<dbReference type="InterPro" id="IPR013767">
    <property type="entry name" value="PAS_fold"/>
</dbReference>
<accession>A0A840USF0</accession>
<evidence type="ECO:0000259" key="15">
    <source>
        <dbReference type="PROSITE" id="PS50112"/>
    </source>
</evidence>
<evidence type="ECO:0000256" key="11">
    <source>
        <dbReference type="ARBA" id="ARBA00022989"/>
    </source>
</evidence>
<name>A0A840USF0_9BACT</name>
<dbReference type="SUPFAM" id="SSF103190">
    <property type="entry name" value="Sensory domain-like"/>
    <property type="match status" value="1"/>
</dbReference>
<evidence type="ECO:0000256" key="3">
    <source>
        <dbReference type="ARBA" id="ARBA00012438"/>
    </source>
</evidence>
<dbReference type="Pfam" id="PF02518">
    <property type="entry name" value="HATPase_c"/>
    <property type="match status" value="1"/>
</dbReference>
<dbReference type="InterPro" id="IPR004358">
    <property type="entry name" value="Sig_transdc_His_kin-like_C"/>
</dbReference>
<evidence type="ECO:0000256" key="12">
    <source>
        <dbReference type="ARBA" id="ARBA00023012"/>
    </source>
</evidence>
<dbReference type="SMART" id="SM00388">
    <property type="entry name" value="HisKA"/>
    <property type="match status" value="1"/>
</dbReference>
<feature type="domain" description="PAS" evidence="15">
    <location>
        <begin position="250"/>
        <end position="321"/>
    </location>
</feature>
<feature type="transmembrane region" description="Helical" evidence="13">
    <location>
        <begin position="18"/>
        <end position="36"/>
    </location>
</feature>
<dbReference type="SUPFAM" id="SSF55874">
    <property type="entry name" value="ATPase domain of HSP90 chaperone/DNA topoisomerase II/histidine kinase"/>
    <property type="match status" value="1"/>
</dbReference>
<keyword evidence="13" id="KW-0472">Membrane</keyword>
<dbReference type="InterPro" id="IPR036890">
    <property type="entry name" value="HATPase_C_sf"/>
</dbReference>
<dbReference type="Gene3D" id="3.30.565.10">
    <property type="entry name" value="Histidine kinase-like ATPase, C-terminal domain"/>
    <property type="match status" value="1"/>
</dbReference>
<dbReference type="GO" id="GO:0006355">
    <property type="term" value="P:regulation of DNA-templated transcription"/>
    <property type="evidence" value="ECO:0007669"/>
    <property type="project" value="InterPro"/>
</dbReference>
<dbReference type="Gene3D" id="3.30.450.20">
    <property type="entry name" value="PAS domain"/>
    <property type="match status" value="2"/>
</dbReference>
<comment type="catalytic activity">
    <reaction evidence="1">
        <text>ATP + protein L-histidine = ADP + protein N-phospho-L-histidine.</text>
        <dbReference type="EC" id="2.7.13.3"/>
    </reaction>
</comment>
<keyword evidence="9 17" id="KW-0418">Kinase</keyword>
<keyword evidence="18" id="KW-1185">Reference proteome</keyword>
<dbReference type="SMART" id="SM00387">
    <property type="entry name" value="HATPase_c"/>
    <property type="match status" value="1"/>
</dbReference>
<feature type="transmembrane region" description="Helical" evidence="13">
    <location>
        <begin position="217"/>
        <end position="237"/>
    </location>
</feature>
<evidence type="ECO:0000256" key="9">
    <source>
        <dbReference type="ARBA" id="ARBA00022777"/>
    </source>
</evidence>
<sequence length="598" mass="66005">MNTKTIHRNRTRLHTSPWIIIGSVGILLIVVVVLAYQNYSREKKYMSRILSEKGAAIIKAVEAGARTGMMGMMWGGQQVQSLIEETAQLSDVLYITVASGEGLVLASSNRGLIGTQMNSGFPEKGLDQPEEINWRYKRIDEQRSAFEVYRHFRPISHQDTWMGDRMRQMMRGRGMMMGSDNDWCFPTSSGDSDQIILVGLDPQPFEEGRKEDIRNTAIISGVLILLGLAGFISMFWMQGYRSAKKSLQDTSAIKDQVVTSLPVGLIATDKDGKIAFYNSAAERITGLDLAQARGKEPDSVLPRHLCGLKESLDLGESINEKEMECEFTENKIVPVSISASKIINEEGQFVGQVLIIRDLGEVRRLQDEIRRKEKLAAIGGLAAGVAHEIRNPLSSIKGIASYYKSKFEDGSEDKEMAGVMIEEVDRLSRVISELLEFARPTKLNRKLSDMNELLKHSTRLVEQEAAAKKVDIQLNLTSESIEADVDPDRLTQCFLNLFLNALQAMESGGRLTVSSSTGANGNVAIDIKDNGSGISAEDLSKIFDPYFTTKPKGTGLGLAIVHKIIEAHQGQIKVRSTIGQGTVFSIALPLGDSEMRLS</sequence>
<keyword evidence="4" id="KW-1003">Cell membrane</keyword>
<dbReference type="InterPro" id="IPR036097">
    <property type="entry name" value="HisK_dim/P_sf"/>
</dbReference>
<evidence type="ECO:0000313" key="17">
    <source>
        <dbReference type="EMBL" id="MBB5348575.1"/>
    </source>
</evidence>
<evidence type="ECO:0000259" key="16">
    <source>
        <dbReference type="PROSITE" id="PS50113"/>
    </source>
</evidence>
<dbReference type="InterPro" id="IPR035965">
    <property type="entry name" value="PAS-like_dom_sf"/>
</dbReference>
<evidence type="ECO:0000256" key="10">
    <source>
        <dbReference type="ARBA" id="ARBA00022840"/>
    </source>
</evidence>
<evidence type="ECO:0000256" key="1">
    <source>
        <dbReference type="ARBA" id="ARBA00000085"/>
    </source>
</evidence>
<evidence type="ECO:0000256" key="2">
    <source>
        <dbReference type="ARBA" id="ARBA00004651"/>
    </source>
</evidence>
<organism evidence="17 18">
    <name type="scientific">Desulfoprunum benzoelyticum</name>
    <dbReference type="NCBI Taxonomy" id="1506996"/>
    <lineage>
        <taxon>Bacteria</taxon>
        <taxon>Pseudomonadati</taxon>
        <taxon>Thermodesulfobacteriota</taxon>
        <taxon>Desulfobulbia</taxon>
        <taxon>Desulfobulbales</taxon>
        <taxon>Desulfobulbaceae</taxon>
        <taxon>Desulfoprunum</taxon>
    </lineage>
</organism>
<dbReference type="AlphaFoldDB" id="A0A840USF0"/>
<dbReference type="CDD" id="cd00082">
    <property type="entry name" value="HisKA"/>
    <property type="match status" value="1"/>
</dbReference>
<keyword evidence="6 17" id="KW-0808">Transferase</keyword>
<gene>
    <name evidence="17" type="ORF">HNQ81_002311</name>
</gene>
<evidence type="ECO:0000256" key="6">
    <source>
        <dbReference type="ARBA" id="ARBA00022679"/>
    </source>
</evidence>
<dbReference type="InterPro" id="IPR029151">
    <property type="entry name" value="Sensor-like_sf"/>
</dbReference>
<dbReference type="SUPFAM" id="SSF47384">
    <property type="entry name" value="Homodimeric domain of signal transducing histidine kinase"/>
    <property type="match status" value="1"/>
</dbReference>
<dbReference type="InterPro" id="IPR005467">
    <property type="entry name" value="His_kinase_dom"/>
</dbReference>
<dbReference type="GO" id="GO:0000155">
    <property type="term" value="F:phosphorelay sensor kinase activity"/>
    <property type="evidence" value="ECO:0007669"/>
    <property type="project" value="InterPro"/>
</dbReference>
<dbReference type="PROSITE" id="PS50113">
    <property type="entry name" value="PAC"/>
    <property type="match status" value="1"/>
</dbReference>
<dbReference type="PANTHER" id="PTHR43065">
    <property type="entry name" value="SENSOR HISTIDINE KINASE"/>
    <property type="match status" value="1"/>
</dbReference>
<dbReference type="Proteomes" id="UP000539642">
    <property type="component" value="Unassembled WGS sequence"/>
</dbReference>
<dbReference type="GO" id="GO:0005886">
    <property type="term" value="C:plasma membrane"/>
    <property type="evidence" value="ECO:0007669"/>
    <property type="project" value="UniProtKB-SubCell"/>
</dbReference>
<comment type="caution">
    <text evidence="17">The sequence shown here is derived from an EMBL/GenBank/DDBJ whole genome shotgun (WGS) entry which is preliminary data.</text>
</comment>
<evidence type="ECO:0000256" key="8">
    <source>
        <dbReference type="ARBA" id="ARBA00022741"/>
    </source>
</evidence>
<dbReference type="InterPro" id="IPR003594">
    <property type="entry name" value="HATPase_dom"/>
</dbReference>
<keyword evidence="11 13" id="KW-1133">Transmembrane helix</keyword>
<dbReference type="RefSeq" id="WP_183351422.1">
    <property type="nucleotide sequence ID" value="NZ_JACHEO010000013.1"/>
</dbReference>
<dbReference type="PRINTS" id="PR00344">
    <property type="entry name" value="BCTRLSENSOR"/>
</dbReference>
<dbReference type="EC" id="2.7.13.3" evidence="3"/>
<keyword evidence="8" id="KW-0547">Nucleotide-binding</keyword>
<dbReference type="SUPFAM" id="SSF55785">
    <property type="entry name" value="PYP-like sensor domain (PAS domain)"/>
    <property type="match status" value="1"/>
</dbReference>
<comment type="subcellular location">
    <subcellularLocation>
        <location evidence="2">Cell membrane</location>
        <topology evidence="2">Multi-pass membrane protein</topology>
    </subcellularLocation>
</comment>
<dbReference type="CDD" id="cd00130">
    <property type="entry name" value="PAS"/>
    <property type="match status" value="1"/>
</dbReference>
<dbReference type="PROSITE" id="PS50109">
    <property type="entry name" value="HIS_KIN"/>
    <property type="match status" value="1"/>
</dbReference>
<feature type="domain" description="PAC" evidence="16">
    <location>
        <begin position="319"/>
        <end position="371"/>
    </location>
</feature>
<dbReference type="PROSITE" id="PS50112">
    <property type="entry name" value="PAS"/>
    <property type="match status" value="1"/>
</dbReference>
<dbReference type="SMART" id="SM00091">
    <property type="entry name" value="PAS"/>
    <property type="match status" value="1"/>
</dbReference>
<protein>
    <recommendedName>
        <fullName evidence="3">histidine kinase</fullName>
        <ecNumber evidence="3">2.7.13.3</ecNumber>
    </recommendedName>
</protein>
<proteinExistence type="predicted"/>
<dbReference type="EMBL" id="JACHEO010000013">
    <property type="protein sequence ID" value="MBB5348575.1"/>
    <property type="molecule type" value="Genomic_DNA"/>
</dbReference>
<keyword evidence="7 13" id="KW-0812">Transmembrane</keyword>
<evidence type="ECO:0000259" key="14">
    <source>
        <dbReference type="PROSITE" id="PS50109"/>
    </source>
</evidence>
<dbReference type="InterPro" id="IPR000700">
    <property type="entry name" value="PAS-assoc_C"/>
</dbReference>
<evidence type="ECO:0000256" key="5">
    <source>
        <dbReference type="ARBA" id="ARBA00022553"/>
    </source>
</evidence>
<evidence type="ECO:0000256" key="7">
    <source>
        <dbReference type="ARBA" id="ARBA00022692"/>
    </source>
</evidence>
<keyword evidence="12" id="KW-0902">Two-component regulatory system</keyword>